<dbReference type="EMBL" id="JAPJDA010000007">
    <property type="protein sequence ID" value="MCX2837677.1"/>
    <property type="molecule type" value="Genomic_DNA"/>
</dbReference>
<dbReference type="AlphaFoldDB" id="A0A9X3CVK1"/>
<name>A0A9X3CVK1_9FLAO</name>
<evidence type="ECO:0000256" key="1">
    <source>
        <dbReference type="ARBA" id="ARBA00003670"/>
    </source>
</evidence>
<dbReference type="InterPro" id="IPR015813">
    <property type="entry name" value="Pyrv/PenolPyrv_kinase-like_dom"/>
</dbReference>
<evidence type="ECO:0000256" key="3">
    <source>
        <dbReference type="PROSITE-ProRule" id="PRU10112"/>
    </source>
</evidence>
<dbReference type="GO" id="GO:0008964">
    <property type="term" value="F:phosphoenolpyruvate carboxylase activity"/>
    <property type="evidence" value="ECO:0007669"/>
    <property type="project" value="InterPro"/>
</dbReference>
<dbReference type="Gene3D" id="1.20.1440.90">
    <property type="entry name" value="Phosphoenolpyruvate/pyruvate domain"/>
    <property type="match status" value="1"/>
</dbReference>
<reference evidence="4" key="1">
    <citation type="submission" date="2022-11" db="EMBL/GenBank/DDBJ databases">
        <title>Salinimicrobium profundisediminis sp. nov., isolated from deep-sea sediment of the Mariana Trench.</title>
        <authorList>
            <person name="Fu H."/>
        </authorList>
    </citation>
    <scope>NUCLEOTIDE SEQUENCE</scope>
    <source>
        <strain evidence="4">MT39</strain>
    </source>
</reference>
<accession>A0A9X3CVK1</accession>
<feature type="active site" evidence="3">
    <location>
        <position position="555"/>
    </location>
</feature>
<evidence type="ECO:0000313" key="5">
    <source>
        <dbReference type="Proteomes" id="UP001148482"/>
    </source>
</evidence>
<dbReference type="PANTHER" id="PTHR30523:SF32">
    <property type="entry name" value="PHOSPHOENOLPYRUVATE CARBOXYLASE"/>
    <property type="match status" value="1"/>
</dbReference>
<evidence type="ECO:0000256" key="2">
    <source>
        <dbReference type="ARBA" id="ARBA00022419"/>
    </source>
</evidence>
<evidence type="ECO:0000313" key="4">
    <source>
        <dbReference type="EMBL" id="MCX2837677.1"/>
    </source>
</evidence>
<protein>
    <recommendedName>
        <fullName evidence="2">Phosphoenolpyruvate carboxylase</fullName>
    </recommendedName>
</protein>
<proteinExistence type="predicted"/>
<organism evidence="4 5">
    <name type="scientific">Salinimicrobium profundisediminis</name>
    <dbReference type="NCBI Taxonomy" id="2994553"/>
    <lineage>
        <taxon>Bacteria</taxon>
        <taxon>Pseudomonadati</taxon>
        <taxon>Bacteroidota</taxon>
        <taxon>Flavobacteriia</taxon>
        <taxon>Flavobacteriales</taxon>
        <taxon>Flavobacteriaceae</taxon>
        <taxon>Salinimicrobium</taxon>
    </lineage>
</organism>
<dbReference type="RefSeq" id="WP_266068913.1">
    <property type="nucleotide sequence ID" value="NZ_JAPJDA010000007.1"/>
</dbReference>
<dbReference type="GO" id="GO:0015977">
    <property type="term" value="P:carbon fixation"/>
    <property type="evidence" value="ECO:0007669"/>
    <property type="project" value="InterPro"/>
</dbReference>
<dbReference type="PRINTS" id="PR00150">
    <property type="entry name" value="PEPCARBXLASE"/>
</dbReference>
<keyword evidence="5" id="KW-1185">Reference proteome</keyword>
<dbReference type="SUPFAM" id="SSF51621">
    <property type="entry name" value="Phosphoenolpyruvate/pyruvate domain"/>
    <property type="match status" value="1"/>
</dbReference>
<comment type="function">
    <text evidence="1">Forms oxaloacetate, a four-carbon dicarboxylic acid source for the tricarboxylic acid cycle.</text>
</comment>
<dbReference type="Pfam" id="PF00311">
    <property type="entry name" value="PEPcase"/>
    <property type="match status" value="1"/>
</dbReference>
<dbReference type="PROSITE" id="PS00393">
    <property type="entry name" value="PEPCASE_2"/>
    <property type="match status" value="1"/>
</dbReference>
<comment type="caution">
    <text evidence="4">The sequence shown here is derived from an EMBL/GenBank/DDBJ whole genome shotgun (WGS) entry which is preliminary data.</text>
</comment>
<dbReference type="GO" id="GO:0005829">
    <property type="term" value="C:cytosol"/>
    <property type="evidence" value="ECO:0007669"/>
    <property type="project" value="TreeGrafter"/>
</dbReference>
<dbReference type="InterPro" id="IPR021135">
    <property type="entry name" value="PEP_COase"/>
</dbReference>
<gene>
    <name evidence="4" type="ORF">OQ279_05880</name>
</gene>
<dbReference type="InterPro" id="IPR033129">
    <property type="entry name" value="PEPCASE_His_AS"/>
</dbReference>
<sequence>MNNTPNTKVFTKIEQDMQFLTDCFQQVLKDLGEHELASLLTRHEDLKDAFSSNLALEEKQIQVLSIYLQLMNLVEENAAVQYRRKLTDSNGMESIRGSWSETFQRWKSQGLSEHQMQEIITKVKLIPVLTAHPTETKRISILELHREIYLNLIKLENTSYSFTERSIIAQDIKTLLERWWRTGEVYLKKPTVEMERSNVMHYFSKVFPQVLKKSDIQLKQSWSNMGFNPETLRFPGLQFGTWVGGDRDGHPYVTASVTKSTLTEHRKSALLLVHEQLEHLAAGMSFSGITNKASKPLQQAIEEMAQSLAEEGTKALERNPHEPWRQFVSLIALKLEHTRIDDDLQNSYRRPEDLMKDLALLKDSLLEIGAKRIVDDLLFPVQRMVECFGFHLARLDIRQNSEFHDKAMEQILRVAFPDLTDYRSWTEEERIKFISEELQHERPFAITGRSFGPEADQVLDSYKVVKKHTDKYGPHGVGSFIVSMTRQLSDLLVVYLFFREVGIDRKTFQVVPLFETIDDLKASGEILESFLTHPAYSNHSESPQEVMLGYSDSNKDGGIIASRWNIYRAEKTLTETADRLGKELRFFHGIGGTISRGGGKYHRFLESMPSGSMSGEMKLTVQGETIAQQFANLLTATYNLEMLLSGSALQTGNRMYPAKKKNYPIDALRQLAEYSKERYQELIAHPAFLNFYGEATPIDVLELSKIGSRPARRTGTRTLNDLRAIPWVFSWNQSRFNITGWFGIGYALQKLKSDNPDYYRQLREVSQEWPFLRYILIQVETNIMNAEPEVMEAYASLVKDERVRTELTDTIKAEHTNGLQEIEAMFDRSRQQRRQSLLDNLNRRNDALISLHRLQIKNLEEWRKTKGSTKDDKLVTHLLQITTALASGLKNTG</sequence>
<dbReference type="GO" id="GO:0006099">
    <property type="term" value="P:tricarboxylic acid cycle"/>
    <property type="evidence" value="ECO:0007669"/>
    <property type="project" value="InterPro"/>
</dbReference>
<dbReference type="PANTHER" id="PTHR30523">
    <property type="entry name" value="PHOSPHOENOLPYRUVATE CARBOXYLASE"/>
    <property type="match status" value="1"/>
</dbReference>
<dbReference type="Proteomes" id="UP001148482">
    <property type="component" value="Unassembled WGS sequence"/>
</dbReference>
<keyword evidence="4" id="KW-0456">Lyase</keyword>